<evidence type="ECO:0000256" key="1">
    <source>
        <dbReference type="ARBA" id="ARBA00001964"/>
    </source>
</evidence>
<dbReference type="InterPro" id="IPR033247">
    <property type="entry name" value="Transketolase_fam"/>
</dbReference>
<gene>
    <name evidence="6" type="ORF">H0H81_004852</name>
</gene>
<dbReference type="InterPro" id="IPR005474">
    <property type="entry name" value="Transketolase_N"/>
</dbReference>
<dbReference type="EMBL" id="JABCKI010000123">
    <property type="protein sequence ID" value="KAG5652495.1"/>
    <property type="molecule type" value="Genomic_DNA"/>
</dbReference>
<comment type="cofactor">
    <cofactor evidence="1">
        <name>thiamine diphosphate</name>
        <dbReference type="ChEBI" id="CHEBI:58937"/>
    </cofactor>
</comment>
<proteinExistence type="predicted"/>
<dbReference type="Proteomes" id="UP000717328">
    <property type="component" value="Unassembled WGS sequence"/>
</dbReference>
<keyword evidence="7" id="KW-1185">Reference proteome</keyword>
<keyword evidence="4" id="KW-0786">Thiamine pyrophosphate</keyword>
<dbReference type="InterPro" id="IPR049557">
    <property type="entry name" value="Transketolase_CS"/>
</dbReference>
<accession>A0A9P7GS78</accession>
<protein>
    <recommendedName>
        <fullName evidence="5">Transketolase N-terminal domain-containing protein</fullName>
    </recommendedName>
</protein>
<dbReference type="PROSITE" id="PS00801">
    <property type="entry name" value="TRANSKETOLASE_1"/>
    <property type="match status" value="1"/>
</dbReference>
<dbReference type="Pfam" id="PF00456">
    <property type="entry name" value="Transketolase_N"/>
    <property type="match status" value="1"/>
</dbReference>
<evidence type="ECO:0000256" key="3">
    <source>
        <dbReference type="ARBA" id="ARBA00022723"/>
    </source>
</evidence>
<evidence type="ECO:0000313" key="7">
    <source>
        <dbReference type="Proteomes" id="UP000717328"/>
    </source>
</evidence>
<name>A0A9P7GS78_9AGAR</name>
<dbReference type="GO" id="GO:0004802">
    <property type="term" value="F:transketolase activity"/>
    <property type="evidence" value="ECO:0007669"/>
    <property type="project" value="TreeGrafter"/>
</dbReference>
<sequence length="195" mass="20809">MGAISMTTTDTEKLVLATIRALAADLTQAFKGGHPGTAMGAAAIGVALWRHLMVYNPKNPNWFNRDRFVLSAGHACLFQYIQLHLSGYDAWTLDALKQYHNPNFGIAAGHPEIEFPGIELTTGLLGQGIANAVGLAMASKHLAASFNKPDFPIVDNTIWCFTGDGCLQEGVGQEALSLAGHLGLGNLVVIYDDNS</sequence>
<reference evidence="6" key="2">
    <citation type="submission" date="2021-10" db="EMBL/GenBank/DDBJ databases">
        <title>Phylogenomics reveals ancestral predisposition of the termite-cultivated fungus Termitomyces towards a domesticated lifestyle.</title>
        <authorList>
            <person name="Auxier B."/>
            <person name="Grum-Grzhimaylo A."/>
            <person name="Cardenas M.E."/>
            <person name="Lodge J.D."/>
            <person name="Laessoe T."/>
            <person name="Pedersen O."/>
            <person name="Smith M.E."/>
            <person name="Kuyper T.W."/>
            <person name="Franco-Molano E.A."/>
            <person name="Baroni T.J."/>
            <person name="Aanen D.K."/>
        </authorList>
    </citation>
    <scope>NUCLEOTIDE SEQUENCE</scope>
    <source>
        <strain evidence="6">D49</strain>
    </source>
</reference>
<reference evidence="6" key="1">
    <citation type="submission" date="2021-02" db="EMBL/GenBank/DDBJ databases">
        <authorList>
            <person name="Nieuwenhuis M."/>
            <person name="Van De Peppel L.J.J."/>
        </authorList>
    </citation>
    <scope>NUCLEOTIDE SEQUENCE</scope>
    <source>
        <strain evidence="6">D49</strain>
    </source>
</reference>
<dbReference type="GO" id="GO:0006098">
    <property type="term" value="P:pentose-phosphate shunt"/>
    <property type="evidence" value="ECO:0007669"/>
    <property type="project" value="TreeGrafter"/>
</dbReference>
<dbReference type="GO" id="GO:0005634">
    <property type="term" value="C:nucleus"/>
    <property type="evidence" value="ECO:0007669"/>
    <property type="project" value="TreeGrafter"/>
</dbReference>
<feature type="non-terminal residue" evidence="6">
    <location>
        <position position="195"/>
    </location>
</feature>
<dbReference type="InterPro" id="IPR029061">
    <property type="entry name" value="THDP-binding"/>
</dbReference>
<evidence type="ECO:0000256" key="4">
    <source>
        <dbReference type="ARBA" id="ARBA00023052"/>
    </source>
</evidence>
<dbReference type="PANTHER" id="PTHR43522:SF6">
    <property type="entry name" value="TRANSKETOLASE-LIKE PYRIMIDINE-BINDING DOMAIN-CONTAINING PROTEIN-RELATED"/>
    <property type="match status" value="1"/>
</dbReference>
<keyword evidence="2" id="KW-0808">Transferase</keyword>
<dbReference type="PANTHER" id="PTHR43522">
    <property type="entry name" value="TRANSKETOLASE"/>
    <property type="match status" value="1"/>
</dbReference>
<dbReference type="Gene3D" id="3.40.50.970">
    <property type="match status" value="1"/>
</dbReference>
<evidence type="ECO:0000259" key="5">
    <source>
        <dbReference type="Pfam" id="PF00456"/>
    </source>
</evidence>
<evidence type="ECO:0000256" key="2">
    <source>
        <dbReference type="ARBA" id="ARBA00022679"/>
    </source>
</evidence>
<organism evidence="6 7">
    <name type="scientific">Sphagnurus paluster</name>
    <dbReference type="NCBI Taxonomy" id="117069"/>
    <lineage>
        <taxon>Eukaryota</taxon>
        <taxon>Fungi</taxon>
        <taxon>Dikarya</taxon>
        <taxon>Basidiomycota</taxon>
        <taxon>Agaricomycotina</taxon>
        <taxon>Agaricomycetes</taxon>
        <taxon>Agaricomycetidae</taxon>
        <taxon>Agaricales</taxon>
        <taxon>Tricholomatineae</taxon>
        <taxon>Lyophyllaceae</taxon>
        <taxon>Sphagnurus</taxon>
    </lineage>
</organism>
<dbReference type="OrthoDB" id="10267175at2759"/>
<comment type="caution">
    <text evidence="6">The sequence shown here is derived from an EMBL/GenBank/DDBJ whole genome shotgun (WGS) entry which is preliminary data.</text>
</comment>
<evidence type="ECO:0000313" key="6">
    <source>
        <dbReference type="EMBL" id="KAG5652495.1"/>
    </source>
</evidence>
<feature type="domain" description="Transketolase N-terminal" evidence="5">
    <location>
        <begin position="12"/>
        <end position="195"/>
    </location>
</feature>
<dbReference type="SUPFAM" id="SSF52518">
    <property type="entry name" value="Thiamin diphosphate-binding fold (THDP-binding)"/>
    <property type="match status" value="1"/>
</dbReference>
<keyword evidence="3" id="KW-0479">Metal-binding</keyword>
<dbReference type="GO" id="GO:0005829">
    <property type="term" value="C:cytosol"/>
    <property type="evidence" value="ECO:0007669"/>
    <property type="project" value="TreeGrafter"/>
</dbReference>
<dbReference type="GO" id="GO:0046872">
    <property type="term" value="F:metal ion binding"/>
    <property type="evidence" value="ECO:0007669"/>
    <property type="project" value="UniProtKB-KW"/>
</dbReference>
<dbReference type="AlphaFoldDB" id="A0A9P7GS78"/>